<feature type="binding site" evidence="8">
    <location>
        <position position="281"/>
    </location>
    <ligand>
        <name>FAD</name>
        <dbReference type="ChEBI" id="CHEBI:57692"/>
    </ligand>
</feature>
<feature type="site" description="Electron transfer via tryptophanyl radical" evidence="9">
    <location>
        <position position="316"/>
    </location>
</feature>
<dbReference type="GO" id="GO:0000719">
    <property type="term" value="P:photoreactive repair"/>
    <property type="evidence" value="ECO:0007669"/>
    <property type="project" value="UniProtKB-ARBA"/>
</dbReference>
<evidence type="ECO:0000256" key="4">
    <source>
        <dbReference type="ARBA" id="ARBA00022630"/>
    </source>
</evidence>
<comment type="catalytic activity">
    <reaction evidence="7">
        <text>cyclobutadipyrimidine (in DNA) = 2 pyrimidine residues (in DNA).</text>
        <dbReference type="EC" id="4.1.99.3"/>
    </reaction>
</comment>
<dbReference type="GO" id="GO:0003677">
    <property type="term" value="F:DNA binding"/>
    <property type="evidence" value="ECO:0007669"/>
    <property type="project" value="TreeGrafter"/>
</dbReference>
<dbReference type="GO" id="GO:0009416">
    <property type="term" value="P:response to light stimulus"/>
    <property type="evidence" value="ECO:0007669"/>
    <property type="project" value="TreeGrafter"/>
</dbReference>
<dbReference type="InterPro" id="IPR036155">
    <property type="entry name" value="Crypto/Photolyase_N_sf"/>
</dbReference>
<dbReference type="InterPro" id="IPR002081">
    <property type="entry name" value="Cryptochrome/DNA_photolyase_1"/>
</dbReference>
<evidence type="ECO:0000256" key="1">
    <source>
        <dbReference type="ARBA" id="ARBA00001932"/>
    </source>
</evidence>
<dbReference type="OrthoDB" id="9772484at2"/>
<comment type="cofactor">
    <cofactor evidence="8">
        <name>FAD</name>
        <dbReference type="ChEBI" id="CHEBI:57692"/>
    </cofactor>
    <text evidence="8">Binds 1 FAD per subunit.</text>
</comment>
<feature type="binding site" evidence="8">
    <location>
        <begin position="284"/>
        <end position="291"/>
    </location>
    <ligand>
        <name>FAD</name>
        <dbReference type="ChEBI" id="CHEBI:57692"/>
    </ligand>
</feature>
<dbReference type="Proteomes" id="UP000198104">
    <property type="component" value="Unassembled WGS sequence"/>
</dbReference>
<reference evidence="12 13" key="1">
    <citation type="submission" date="2017-05" db="EMBL/GenBank/DDBJ databases">
        <title>Polynucleobacter sp. MWH-K35W1 isolated from the permanently anoxic monimolimnion of a meromictic lake.</title>
        <authorList>
            <person name="Hahn M.W."/>
        </authorList>
    </citation>
    <scope>NUCLEOTIDE SEQUENCE [LARGE SCALE GENOMIC DNA]</scope>
    <source>
        <strain evidence="12 13">MWH-K35W1</strain>
    </source>
</reference>
<comment type="similarity">
    <text evidence="10">Belongs to the DNA photolyase family.</text>
</comment>
<evidence type="ECO:0000313" key="13">
    <source>
        <dbReference type="Proteomes" id="UP000198104"/>
    </source>
</evidence>
<accession>A0A254PVN2</accession>
<dbReference type="GO" id="GO:0003904">
    <property type="term" value="F:deoxyribodipyrimidine photo-lyase activity"/>
    <property type="evidence" value="ECO:0007669"/>
    <property type="project" value="UniProtKB-EC"/>
</dbReference>
<evidence type="ECO:0000256" key="6">
    <source>
        <dbReference type="ARBA" id="ARBA00022991"/>
    </source>
</evidence>
<evidence type="ECO:0000256" key="10">
    <source>
        <dbReference type="RuleBase" id="RU004182"/>
    </source>
</evidence>
<evidence type="ECO:0000256" key="5">
    <source>
        <dbReference type="ARBA" id="ARBA00022827"/>
    </source>
</evidence>
<dbReference type="InterPro" id="IPR014729">
    <property type="entry name" value="Rossmann-like_a/b/a_fold"/>
</dbReference>
<dbReference type="InterPro" id="IPR005101">
    <property type="entry name" value="Cryptochr/Photolyase_FAD-bd"/>
</dbReference>
<dbReference type="AlphaFoldDB" id="A0A254PVN2"/>
<feature type="site" description="Electron transfer via tryptophanyl radical" evidence="9">
    <location>
        <position position="372"/>
    </location>
</feature>
<dbReference type="InterPro" id="IPR006050">
    <property type="entry name" value="DNA_photolyase_N"/>
</dbReference>
<keyword evidence="5 8" id="KW-0274">FAD</keyword>
<evidence type="ECO:0000256" key="3">
    <source>
        <dbReference type="ARBA" id="ARBA00014046"/>
    </source>
</evidence>
<evidence type="ECO:0000256" key="2">
    <source>
        <dbReference type="ARBA" id="ARBA00013149"/>
    </source>
</evidence>
<dbReference type="PROSITE" id="PS51645">
    <property type="entry name" value="PHR_CRY_ALPHA_BETA"/>
    <property type="match status" value="1"/>
</dbReference>
<comment type="caution">
    <text evidence="12">The sequence shown here is derived from an EMBL/GenBank/DDBJ whole genome shotgun (WGS) entry which is preliminary data.</text>
</comment>
<evidence type="ECO:0000256" key="7">
    <source>
        <dbReference type="ARBA" id="ARBA00033999"/>
    </source>
</evidence>
<sequence length="496" mass="56522">MQKALVWLRRDLRLYDNAALHHALANNTQVWVTFIFDTDILEPLCTEDLDENGLKHDRRVDFIWQGLKQIDEQLRKQGGGLIVQVGKPTECIPQIAQILGVSTVYANHDYEPSAIARDAQVQSSLDNQGIEFETFKDQVIFEKKEILTNSSTVFSIFTPYKNNWLKTLQEKDIAAYECTPNKCQLAAIPKALQAPFPSLESMGFTPTGIETYLPPSSEGGQAFLEDFLHRIDQYQIGRDFPAIKGVSYLSTHLRFGMLSIRGLVREAHRRMLAGSMGATIWLSELIWRDFYFMILANHPRLAEGAAFKPDYDNIQWESGAHAQKLFKAWCDGKTGYPLVDAAMHQLNQSGYMHNRLRMVVASFLTKDLGIDWRWGEMYFAKHLNDFELSSNNGGWQWASSSGCDAQPYFRIFNPITQSQKFDPEGKFIRRYLPQLDKLSKKSIHAPWESGHIELEAAGILLGRDYPLPVVNHDEARKKTLIRYSVVKKISPESPAS</sequence>
<organism evidence="12 13">
    <name type="scientific">Polynucleobacter aenigmaticus</name>
    <dbReference type="NCBI Taxonomy" id="1743164"/>
    <lineage>
        <taxon>Bacteria</taxon>
        <taxon>Pseudomonadati</taxon>
        <taxon>Pseudomonadota</taxon>
        <taxon>Betaproteobacteria</taxon>
        <taxon>Burkholderiales</taxon>
        <taxon>Burkholderiaceae</taxon>
        <taxon>Polynucleobacter</taxon>
    </lineage>
</organism>
<feature type="site" description="Electron transfer via tryptophanyl radical" evidence="9">
    <location>
        <position position="395"/>
    </location>
</feature>
<proteinExistence type="inferred from homology"/>
<keyword evidence="4 8" id="KW-0285">Flavoprotein</keyword>
<feature type="binding site" evidence="8">
    <location>
        <position position="234"/>
    </location>
    <ligand>
        <name>FAD</name>
        <dbReference type="ChEBI" id="CHEBI:57692"/>
    </ligand>
</feature>
<dbReference type="Pfam" id="PF03441">
    <property type="entry name" value="FAD_binding_7"/>
    <property type="match status" value="1"/>
</dbReference>
<dbReference type="EC" id="4.1.99.3" evidence="2"/>
<dbReference type="Pfam" id="PF00875">
    <property type="entry name" value="DNA_photolyase"/>
    <property type="match status" value="1"/>
</dbReference>
<dbReference type="RefSeq" id="WP_088528009.1">
    <property type="nucleotide sequence ID" value="NZ_NGUO01000015.1"/>
</dbReference>
<evidence type="ECO:0000256" key="9">
    <source>
        <dbReference type="PIRSR" id="PIRSR602081-2"/>
    </source>
</evidence>
<dbReference type="SUPFAM" id="SSF52425">
    <property type="entry name" value="Cryptochrome/photolyase, N-terminal domain"/>
    <property type="match status" value="1"/>
</dbReference>
<dbReference type="Gene3D" id="1.10.579.10">
    <property type="entry name" value="DNA Cyclobutane Dipyrimidine Photolyase, subunit A, domain 3"/>
    <property type="match status" value="1"/>
</dbReference>
<name>A0A254PVN2_9BURK</name>
<dbReference type="SUPFAM" id="SSF48173">
    <property type="entry name" value="Cryptochrome/photolyase FAD-binding domain"/>
    <property type="match status" value="1"/>
</dbReference>
<dbReference type="Gene3D" id="3.40.50.620">
    <property type="entry name" value="HUPs"/>
    <property type="match status" value="1"/>
</dbReference>
<keyword evidence="6 10" id="KW-0157">Chromophore</keyword>
<dbReference type="Gene3D" id="1.25.40.80">
    <property type="match status" value="1"/>
</dbReference>
<dbReference type="InterPro" id="IPR036134">
    <property type="entry name" value="Crypto/Photolyase_FAD-like_sf"/>
</dbReference>
<gene>
    <name evidence="12" type="ORF">CBI30_09210</name>
</gene>
<dbReference type="FunFam" id="1.10.579.10:FF:000003">
    <property type="entry name" value="Deoxyribodipyrimidine photo-lyase"/>
    <property type="match status" value="1"/>
</dbReference>
<feature type="domain" description="Photolyase/cryptochrome alpha/beta" evidence="11">
    <location>
        <begin position="2"/>
        <end position="140"/>
    </location>
</feature>
<dbReference type="InterPro" id="IPR018394">
    <property type="entry name" value="DNA_photolyase_1_CS_C"/>
</dbReference>
<dbReference type="PROSITE" id="PS00691">
    <property type="entry name" value="DNA_PHOTOLYASES_1_2"/>
    <property type="match status" value="1"/>
</dbReference>
<dbReference type="PANTHER" id="PTHR11455">
    <property type="entry name" value="CRYPTOCHROME"/>
    <property type="match status" value="1"/>
</dbReference>
<evidence type="ECO:0000256" key="8">
    <source>
        <dbReference type="PIRSR" id="PIRSR602081-1"/>
    </source>
</evidence>
<keyword evidence="13" id="KW-1185">Reference proteome</keyword>
<dbReference type="PRINTS" id="PR00147">
    <property type="entry name" value="DNAPHOTLYASE"/>
</dbReference>
<keyword evidence="12" id="KW-0456">Lyase</keyword>
<dbReference type="PANTHER" id="PTHR11455:SF9">
    <property type="entry name" value="CRYPTOCHROME CIRCADIAN CLOCK 5 ISOFORM X1"/>
    <property type="match status" value="1"/>
</dbReference>
<dbReference type="EMBL" id="NGUO01000015">
    <property type="protein sequence ID" value="OWS70328.1"/>
    <property type="molecule type" value="Genomic_DNA"/>
</dbReference>
<evidence type="ECO:0000313" key="12">
    <source>
        <dbReference type="EMBL" id="OWS70328.1"/>
    </source>
</evidence>
<protein>
    <recommendedName>
        <fullName evidence="3">Deoxyribodipyrimidine photo-lyase</fullName>
        <ecNumber evidence="2">4.1.99.3</ecNumber>
    </recommendedName>
</protein>
<evidence type="ECO:0000259" key="11">
    <source>
        <dbReference type="PROSITE" id="PS51645"/>
    </source>
</evidence>
<comment type="cofactor">
    <cofactor evidence="1">
        <name>(6R)-5,10-methylene-5,6,7,8-tetrahydrofolate</name>
        <dbReference type="ChEBI" id="CHEBI:15636"/>
    </cofactor>
</comment>
<dbReference type="GO" id="GO:0071949">
    <property type="term" value="F:FAD binding"/>
    <property type="evidence" value="ECO:0007669"/>
    <property type="project" value="TreeGrafter"/>
</dbReference>